<proteinExistence type="predicted"/>
<dbReference type="AlphaFoldDB" id="A0A430AH62"/>
<dbReference type="EMBL" id="NGJZ01000002">
    <property type="protein sequence ID" value="RSU07250.1"/>
    <property type="molecule type" value="Genomic_DNA"/>
</dbReference>
<evidence type="ECO:0000313" key="2">
    <source>
        <dbReference type="Proteomes" id="UP000288669"/>
    </source>
</evidence>
<evidence type="ECO:0000313" key="1">
    <source>
        <dbReference type="EMBL" id="RSU07250.1"/>
    </source>
</evidence>
<gene>
    <name evidence="1" type="ORF">CBF30_08325</name>
</gene>
<organism evidence="1 2">
    <name type="scientific">Vagococcus entomophilus</name>
    <dbReference type="NCBI Taxonomy" id="1160095"/>
    <lineage>
        <taxon>Bacteria</taxon>
        <taxon>Bacillati</taxon>
        <taxon>Bacillota</taxon>
        <taxon>Bacilli</taxon>
        <taxon>Lactobacillales</taxon>
        <taxon>Enterococcaceae</taxon>
        <taxon>Vagococcus</taxon>
    </lineage>
</organism>
<name>A0A430AH62_9ENTE</name>
<dbReference type="Proteomes" id="UP000288669">
    <property type="component" value="Unassembled WGS sequence"/>
</dbReference>
<dbReference type="RefSeq" id="WP_126825056.1">
    <property type="nucleotide sequence ID" value="NZ_JBHLWU010000002.1"/>
</dbReference>
<accession>A0A430AH62</accession>
<comment type="caution">
    <text evidence="1">The sequence shown here is derived from an EMBL/GenBank/DDBJ whole genome shotgun (WGS) entry which is preliminary data.</text>
</comment>
<reference evidence="1 2" key="1">
    <citation type="submission" date="2017-05" db="EMBL/GenBank/DDBJ databases">
        <title>Vagococcus spp. assemblies.</title>
        <authorList>
            <person name="Gulvik C.A."/>
        </authorList>
    </citation>
    <scope>NUCLEOTIDE SEQUENCE [LARGE SCALE GENOMIC DNA]</scope>
    <source>
        <strain evidence="1 2">DSM 24756</strain>
    </source>
</reference>
<keyword evidence="2" id="KW-1185">Reference proteome</keyword>
<protein>
    <submittedName>
        <fullName evidence="1">Uncharacterized protein</fullName>
    </submittedName>
</protein>
<sequence length="70" mass="7807">MEKQTTSSSTVSTVEKLPDLLVQKSAVSRSMSEISQSKEEATIISKVKDYVLNQQSDKNICRIGNWSPVF</sequence>